<sequence>MKAVLLALTGLLATSVSMAALQPVSDEELGEYTGQAFLQIDRTASGANDFTRFTFGMDVETLITSDLVELGRYERSGEAAGSSDIRINDFALGSINSDGSVNPFKIRDPFLELAFEDNAGQEELVGIRLGFGEAFGKLSGNIEYLTGNIEVEIYGKGSYLASQMSCSWWDLVCAGAKGLVGGAWADDDFAAQAVLINPSNGEPDGIRATHVGMRDGQTLSIPNGSGFTNFLLGIFSSSNCELLNVQTCFPLSIYRTLDIGNRDTGASAQGMFMSFQTKTVTWYDSGNGTSATQGAFMNIPNGGIRTSFQEAFDGTERVRTKFLDPYYD</sequence>
<evidence type="ECO:0000313" key="2">
    <source>
        <dbReference type="EMBL" id="ASP37338.1"/>
    </source>
</evidence>
<reference evidence="2 3" key="1">
    <citation type="submission" date="2017-07" db="EMBL/GenBank/DDBJ databases">
        <title>Annotated genome sequence of Bacterioplanes sanyensis isolated from Red Sea.</title>
        <authorList>
            <person name="Rehman Z.U."/>
        </authorList>
    </citation>
    <scope>NUCLEOTIDE SEQUENCE [LARGE SCALE GENOMIC DNA]</scope>
    <source>
        <strain evidence="2 3">NV9</strain>
    </source>
</reference>
<dbReference type="RefSeq" id="WP_094058556.1">
    <property type="nucleotide sequence ID" value="NZ_CP022530.1"/>
</dbReference>
<proteinExistence type="predicted"/>
<feature type="chain" id="PRO_5012081412" description="Porin" evidence="1">
    <location>
        <begin position="20"/>
        <end position="328"/>
    </location>
</feature>
<name>A0A222FE96_9GAMM</name>
<keyword evidence="3" id="KW-1185">Reference proteome</keyword>
<organism evidence="2 3">
    <name type="scientific">Bacterioplanes sanyensis</name>
    <dbReference type="NCBI Taxonomy" id="1249553"/>
    <lineage>
        <taxon>Bacteria</taxon>
        <taxon>Pseudomonadati</taxon>
        <taxon>Pseudomonadota</taxon>
        <taxon>Gammaproteobacteria</taxon>
        <taxon>Oceanospirillales</taxon>
        <taxon>Oceanospirillaceae</taxon>
        <taxon>Bacterioplanes</taxon>
    </lineage>
</organism>
<evidence type="ECO:0000256" key="1">
    <source>
        <dbReference type="SAM" id="SignalP"/>
    </source>
</evidence>
<dbReference type="AlphaFoldDB" id="A0A222FE96"/>
<keyword evidence="1" id="KW-0732">Signal</keyword>
<protein>
    <recommendedName>
        <fullName evidence="4">Porin</fullName>
    </recommendedName>
</protein>
<evidence type="ECO:0000313" key="3">
    <source>
        <dbReference type="Proteomes" id="UP000202440"/>
    </source>
</evidence>
<dbReference type="OrthoDB" id="6358750at2"/>
<dbReference type="KEGG" id="bsan:CHH28_00960"/>
<dbReference type="EMBL" id="CP022530">
    <property type="protein sequence ID" value="ASP37338.1"/>
    <property type="molecule type" value="Genomic_DNA"/>
</dbReference>
<accession>A0A222FE96</accession>
<feature type="signal peptide" evidence="1">
    <location>
        <begin position="1"/>
        <end position="19"/>
    </location>
</feature>
<dbReference type="Proteomes" id="UP000202440">
    <property type="component" value="Chromosome"/>
</dbReference>
<evidence type="ECO:0008006" key="4">
    <source>
        <dbReference type="Google" id="ProtNLM"/>
    </source>
</evidence>
<gene>
    <name evidence="2" type="ORF">CHH28_00960</name>
</gene>